<feature type="transmembrane region" description="Helical" evidence="1">
    <location>
        <begin position="20"/>
        <end position="40"/>
    </location>
</feature>
<evidence type="ECO:0000313" key="3">
    <source>
        <dbReference type="Proteomes" id="UP001600943"/>
    </source>
</evidence>
<protein>
    <submittedName>
        <fullName evidence="2">Uncharacterized protein</fullName>
    </submittedName>
</protein>
<keyword evidence="1" id="KW-0472">Membrane</keyword>
<reference evidence="2 3" key="1">
    <citation type="submission" date="2024-04" db="EMBL/GenBank/DDBJ databases">
        <title>Defined microbial consortia suppress multidrug-resistant proinflammatory Enterobacteriaceae via ecological control.</title>
        <authorList>
            <person name="Furuichi M."/>
            <person name="Kawaguchi T."/>
            <person name="Pust M."/>
            <person name="Yasuma K."/>
            <person name="Plichta D."/>
            <person name="Hasegawa N."/>
            <person name="Ohya T."/>
            <person name="Bhattarai S."/>
            <person name="Sasajima S."/>
            <person name="Aoto Y."/>
            <person name="Tuganbaev T."/>
            <person name="Yaginuma M."/>
            <person name="Ueda M."/>
            <person name="Okahashi N."/>
            <person name="Amafuji K."/>
            <person name="Kiridooshi Y."/>
            <person name="Sugita K."/>
            <person name="Strazar M."/>
            <person name="Skelly A."/>
            <person name="Suda W."/>
            <person name="Hattori M."/>
            <person name="Nakamoto N."/>
            <person name="Caballero S."/>
            <person name="Norman J."/>
            <person name="Olle B."/>
            <person name="Tanoue T."/>
            <person name="Arita M."/>
            <person name="Bucci V."/>
            <person name="Atarashi K."/>
            <person name="Xavier R."/>
            <person name="Honda K."/>
        </authorList>
    </citation>
    <scope>NUCLEOTIDE SEQUENCE [LARGE SCALE GENOMIC DNA]</scope>
    <source>
        <strain evidence="3">k04-0078-D8-1</strain>
    </source>
</reference>
<keyword evidence="1" id="KW-1133">Transmembrane helix</keyword>
<keyword evidence="3" id="KW-1185">Reference proteome</keyword>
<dbReference type="EMBL" id="BAABYW010000001">
    <property type="protein sequence ID" value="GAA6409922.1"/>
    <property type="molecule type" value="Genomic_DNA"/>
</dbReference>
<accession>A0ABQ0BEP2</accession>
<organism evidence="2 3">
    <name type="scientific">Blautia hominis</name>
    <dbReference type="NCBI Taxonomy" id="2025493"/>
    <lineage>
        <taxon>Bacteria</taxon>
        <taxon>Bacillati</taxon>
        <taxon>Bacillota</taxon>
        <taxon>Clostridia</taxon>
        <taxon>Lachnospirales</taxon>
        <taxon>Lachnospiraceae</taxon>
        <taxon>Blautia</taxon>
    </lineage>
</organism>
<keyword evidence="1" id="KW-0812">Transmembrane</keyword>
<comment type="caution">
    <text evidence="2">The sequence shown here is derived from an EMBL/GenBank/DDBJ whole genome shotgun (WGS) entry which is preliminary data.</text>
</comment>
<evidence type="ECO:0000313" key="2">
    <source>
        <dbReference type="EMBL" id="GAA6409922.1"/>
    </source>
</evidence>
<proteinExistence type="predicted"/>
<dbReference type="Proteomes" id="UP001600943">
    <property type="component" value="Unassembled WGS sequence"/>
</dbReference>
<sequence>MEVKIKAAVSLERKVEKRLLNIFLNVFIMASDCCCIGNIIAKSGRNKNDLCKNGYDILKNR</sequence>
<evidence type="ECO:0000256" key="1">
    <source>
        <dbReference type="SAM" id="Phobius"/>
    </source>
</evidence>
<name>A0ABQ0BEP2_9FIRM</name>
<gene>
    <name evidence="2" type="ORF">K040078D81_40390</name>
</gene>